<dbReference type="STRING" id="1548207.AXK11_04730"/>
<dbReference type="InterPro" id="IPR000073">
    <property type="entry name" value="AB_hydrolase_1"/>
</dbReference>
<dbReference type="GO" id="GO:0016787">
    <property type="term" value="F:hydrolase activity"/>
    <property type="evidence" value="ECO:0007669"/>
    <property type="project" value="UniProtKB-KW"/>
</dbReference>
<dbReference type="InterPro" id="IPR029058">
    <property type="entry name" value="AB_hydrolase_fold"/>
</dbReference>
<dbReference type="RefSeq" id="WP_068629770.1">
    <property type="nucleotide sequence ID" value="NZ_LSZQ01000040.1"/>
</dbReference>
<dbReference type="PANTHER" id="PTHR46118">
    <property type="entry name" value="PROTEIN ABHD11"/>
    <property type="match status" value="1"/>
</dbReference>
<sequence>MSLALFHRELGGEVREGRELKEGQPPLVILHGLLGSSRNWQTAGRDLSAAARVFALDLRNHGRSPHAGPMDHASMAGDVLAWLDAQNLSAPVDLLGHSMGGRVAMWLACHHPERVRRLIAVDTTPRAYVWPDGRPEFAAMNALDLRTLTSRTEAERQMEPWVKDWGMRKFLATNLERDEAGQWRWTINLPVITAALPALESQVLAAPDRFEGEAHVIACGRSPYVRAEDHETIRAHFPHAQITTLPESGHNPHMEARERFVQIVLSIIA</sequence>
<dbReference type="Gene3D" id="3.40.50.1820">
    <property type="entry name" value="alpha/beta hydrolase"/>
    <property type="match status" value="1"/>
</dbReference>
<evidence type="ECO:0000313" key="3">
    <source>
        <dbReference type="EMBL" id="KXU35989.1"/>
    </source>
</evidence>
<keyword evidence="1 3" id="KW-0378">Hydrolase</keyword>
<dbReference type="SUPFAM" id="SSF53474">
    <property type="entry name" value="alpha/beta-Hydrolases"/>
    <property type="match status" value="1"/>
</dbReference>
<keyword evidence="4" id="KW-1185">Reference proteome</keyword>
<protein>
    <submittedName>
        <fullName evidence="3">Alpha/beta hydrolase</fullName>
    </submittedName>
</protein>
<dbReference type="EMBL" id="LSZQ01000040">
    <property type="protein sequence ID" value="KXU35989.1"/>
    <property type="molecule type" value="Genomic_DNA"/>
</dbReference>
<feature type="domain" description="AB hydrolase-1" evidence="2">
    <location>
        <begin position="25"/>
        <end position="134"/>
    </location>
</feature>
<dbReference type="OrthoDB" id="9808398at2"/>
<gene>
    <name evidence="3" type="ORF">AXK11_04730</name>
</gene>
<accession>A0A139SN69</accession>
<dbReference type="PANTHER" id="PTHR46118:SF4">
    <property type="entry name" value="PROTEIN ABHD11"/>
    <property type="match status" value="1"/>
</dbReference>
<organism evidence="3 4">
    <name type="scientific">Cephaloticoccus primus</name>
    <dbReference type="NCBI Taxonomy" id="1548207"/>
    <lineage>
        <taxon>Bacteria</taxon>
        <taxon>Pseudomonadati</taxon>
        <taxon>Verrucomicrobiota</taxon>
        <taxon>Opitutia</taxon>
        <taxon>Opitutales</taxon>
        <taxon>Opitutaceae</taxon>
        <taxon>Cephaloticoccus</taxon>
    </lineage>
</organism>
<evidence type="ECO:0000259" key="2">
    <source>
        <dbReference type="Pfam" id="PF00561"/>
    </source>
</evidence>
<dbReference type="Proteomes" id="UP000070058">
    <property type="component" value="Unassembled WGS sequence"/>
</dbReference>
<proteinExistence type="predicted"/>
<comment type="caution">
    <text evidence="3">The sequence shown here is derived from an EMBL/GenBank/DDBJ whole genome shotgun (WGS) entry which is preliminary data.</text>
</comment>
<reference evidence="4" key="1">
    <citation type="submission" date="2016-02" db="EMBL/GenBank/DDBJ databases">
        <authorList>
            <person name="Sanders J.G."/>
            <person name="Lin J.Y."/>
            <person name="Wertz J.T."/>
            <person name="Russell J.A."/>
            <person name="Moreau C.S."/>
            <person name="Powell S."/>
        </authorList>
    </citation>
    <scope>NUCLEOTIDE SEQUENCE [LARGE SCALE GENOMIC DNA]</scope>
    <source>
        <strain evidence="4">CAG34</strain>
    </source>
</reference>
<dbReference type="AlphaFoldDB" id="A0A139SN69"/>
<evidence type="ECO:0000313" key="4">
    <source>
        <dbReference type="Proteomes" id="UP000070058"/>
    </source>
</evidence>
<dbReference type="Pfam" id="PF00561">
    <property type="entry name" value="Abhydrolase_1"/>
    <property type="match status" value="1"/>
</dbReference>
<dbReference type="PRINTS" id="PR00111">
    <property type="entry name" value="ABHYDROLASE"/>
</dbReference>
<name>A0A139SN69_9BACT</name>
<evidence type="ECO:0000256" key="1">
    <source>
        <dbReference type="ARBA" id="ARBA00022801"/>
    </source>
</evidence>